<name>A0A6C0L305_9ZZZZ</name>
<evidence type="ECO:0000313" key="1">
    <source>
        <dbReference type="EMBL" id="QHU23104.1"/>
    </source>
</evidence>
<protein>
    <submittedName>
        <fullName evidence="1">Uncharacterized protein</fullName>
    </submittedName>
</protein>
<proteinExistence type="predicted"/>
<dbReference type="EMBL" id="MN741023">
    <property type="protein sequence ID" value="QHU23104.1"/>
    <property type="molecule type" value="Genomic_DNA"/>
</dbReference>
<accession>A0A6C0L305</accession>
<organism evidence="1">
    <name type="scientific">viral metagenome</name>
    <dbReference type="NCBI Taxonomy" id="1070528"/>
    <lineage>
        <taxon>unclassified sequences</taxon>
        <taxon>metagenomes</taxon>
        <taxon>organismal metagenomes</taxon>
    </lineage>
</organism>
<reference evidence="1" key="1">
    <citation type="journal article" date="2020" name="Nature">
        <title>Giant virus diversity and host interactions through global metagenomics.</title>
        <authorList>
            <person name="Schulz F."/>
            <person name="Roux S."/>
            <person name="Paez-Espino D."/>
            <person name="Jungbluth S."/>
            <person name="Walsh D.A."/>
            <person name="Denef V.J."/>
            <person name="McMahon K.D."/>
            <person name="Konstantinidis K.T."/>
            <person name="Eloe-Fadrosh E.A."/>
            <person name="Kyrpides N.C."/>
            <person name="Woyke T."/>
        </authorList>
    </citation>
    <scope>NUCLEOTIDE SEQUENCE</scope>
    <source>
        <strain evidence="1">GVMAG-S-ERX555907-63</strain>
    </source>
</reference>
<dbReference type="AlphaFoldDB" id="A0A6C0L305"/>
<sequence>MNYLNAIKKTAASHNSPIEPHIKSINNEVVLTNDENYLKNVEDSFISDLLPELIDMCNFFVEESLNMKNPILMKHHYGQTNFVSEIMNLFQENAYVNIIEQEEEESELEDELDPIDIYNVIPNDKF</sequence>